<evidence type="ECO:0000313" key="2">
    <source>
        <dbReference type="Proteomes" id="UP000546324"/>
    </source>
</evidence>
<dbReference type="Proteomes" id="UP000546324">
    <property type="component" value="Unassembled WGS sequence"/>
</dbReference>
<dbReference type="EMBL" id="JACHMQ010000001">
    <property type="protein sequence ID" value="MBB6395739.1"/>
    <property type="molecule type" value="Genomic_DNA"/>
</dbReference>
<accession>A0A7X0FXU0</accession>
<sequence>MDTLRSRLAPLRCAPSSVTSIDPAASSLLRGAYGEHATGRQ</sequence>
<dbReference type="AlphaFoldDB" id="A0A7X0FXU0"/>
<protein>
    <submittedName>
        <fullName evidence="1">Uncharacterized protein</fullName>
    </submittedName>
</protein>
<evidence type="ECO:0000313" key="1">
    <source>
        <dbReference type="EMBL" id="MBB6395739.1"/>
    </source>
</evidence>
<organism evidence="1 2">
    <name type="scientific">Actinomadura coerulea</name>
    <dbReference type="NCBI Taxonomy" id="46159"/>
    <lineage>
        <taxon>Bacteria</taxon>
        <taxon>Bacillati</taxon>
        <taxon>Actinomycetota</taxon>
        <taxon>Actinomycetes</taxon>
        <taxon>Streptosporangiales</taxon>
        <taxon>Thermomonosporaceae</taxon>
        <taxon>Actinomadura</taxon>
    </lineage>
</organism>
<name>A0A7X0FXU0_9ACTN</name>
<keyword evidence="2" id="KW-1185">Reference proteome</keyword>
<dbReference type="RefSeq" id="WP_268248235.1">
    <property type="nucleotide sequence ID" value="NZ_JACHMQ010000001.1"/>
</dbReference>
<reference evidence="1 2" key="1">
    <citation type="submission" date="2020-08" db="EMBL/GenBank/DDBJ databases">
        <title>Sequencing the genomes of 1000 actinobacteria strains.</title>
        <authorList>
            <person name="Klenk H.-P."/>
        </authorList>
    </citation>
    <scope>NUCLEOTIDE SEQUENCE [LARGE SCALE GENOMIC DNA]</scope>
    <source>
        <strain evidence="1 2">DSM 43675</strain>
    </source>
</reference>
<comment type="caution">
    <text evidence="1">The sequence shown here is derived from an EMBL/GenBank/DDBJ whole genome shotgun (WGS) entry which is preliminary data.</text>
</comment>
<proteinExistence type="predicted"/>
<gene>
    <name evidence="1" type="ORF">BKA00_002653</name>
</gene>